<evidence type="ECO:0000256" key="9">
    <source>
        <dbReference type="RuleBase" id="RU365056"/>
    </source>
</evidence>
<keyword evidence="4 9" id="KW-0637">Prenyltransferase</keyword>
<comment type="similarity">
    <text evidence="1 9">Belongs to the protein prenyltransferase subunit beta family.</text>
</comment>
<keyword evidence="5 9" id="KW-0808">Transferase</keyword>
<evidence type="ECO:0000259" key="11">
    <source>
        <dbReference type="Pfam" id="PF00432"/>
    </source>
</evidence>
<feature type="compositionally biased region" description="Polar residues" evidence="10">
    <location>
        <begin position="1"/>
        <end position="24"/>
    </location>
</feature>
<evidence type="ECO:0000256" key="10">
    <source>
        <dbReference type="SAM" id="MobiDB-lite"/>
    </source>
</evidence>
<evidence type="ECO:0000256" key="7">
    <source>
        <dbReference type="ARBA" id="ARBA00022737"/>
    </source>
</evidence>
<evidence type="ECO:0000256" key="1">
    <source>
        <dbReference type="ARBA" id="ARBA00010497"/>
    </source>
</evidence>
<name>A0A6A5Z9Y7_9PLEO</name>
<evidence type="ECO:0000256" key="4">
    <source>
        <dbReference type="ARBA" id="ARBA00022602"/>
    </source>
</evidence>
<keyword evidence="13" id="KW-1185">Reference proteome</keyword>
<dbReference type="PANTHER" id="PTHR11774">
    <property type="entry name" value="GERANYLGERANYL TRANSFERASE TYPE BETA SUBUNIT"/>
    <property type="match status" value="1"/>
</dbReference>
<dbReference type="Proteomes" id="UP000799770">
    <property type="component" value="Unassembled WGS sequence"/>
</dbReference>
<dbReference type="GO" id="GO:0008270">
    <property type="term" value="F:zinc ion binding"/>
    <property type="evidence" value="ECO:0007669"/>
    <property type="project" value="UniProtKB-UniRule"/>
</dbReference>
<keyword evidence="7" id="KW-0677">Repeat</keyword>
<dbReference type="GO" id="GO:0004660">
    <property type="term" value="F:protein farnesyltransferase activity"/>
    <property type="evidence" value="ECO:0007669"/>
    <property type="project" value="UniProtKB-UniRule"/>
</dbReference>
<comment type="function">
    <text evidence="9">Catalyzes the transfer of a farnesyl moiety from farnesyl diphosphate to a cysteine at the fourth position from the C-terminus of several proteins. The beta subunit is responsible for peptide-binding.</text>
</comment>
<comment type="catalytic activity">
    <reaction evidence="9">
        <text>L-cysteinyl-[protein] + (2E,6E)-farnesyl diphosphate = S-(2E,6E)-farnesyl-L-cysteinyl-[protein] + diphosphate</text>
        <dbReference type="Rhea" id="RHEA:13345"/>
        <dbReference type="Rhea" id="RHEA-COMP:10131"/>
        <dbReference type="Rhea" id="RHEA-COMP:11535"/>
        <dbReference type="ChEBI" id="CHEBI:29950"/>
        <dbReference type="ChEBI" id="CHEBI:33019"/>
        <dbReference type="ChEBI" id="CHEBI:86019"/>
        <dbReference type="ChEBI" id="CHEBI:175763"/>
    </reaction>
</comment>
<proteinExistence type="inferred from homology"/>
<gene>
    <name evidence="12" type="ORF">BDV96DRAFT_645679</name>
</gene>
<dbReference type="GO" id="GO:0005965">
    <property type="term" value="C:protein farnesyltransferase complex"/>
    <property type="evidence" value="ECO:0007669"/>
    <property type="project" value="UniProtKB-UniRule"/>
</dbReference>
<dbReference type="SUPFAM" id="SSF48239">
    <property type="entry name" value="Terpenoid cyclases/Protein prenyltransferases"/>
    <property type="match status" value="1"/>
</dbReference>
<dbReference type="AlphaFoldDB" id="A0A6A5Z9Y7"/>
<evidence type="ECO:0000313" key="12">
    <source>
        <dbReference type="EMBL" id="KAF2116349.1"/>
    </source>
</evidence>
<evidence type="ECO:0000256" key="8">
    <source>
        <dbReference type="ARBA" id="ARBA00022833"/>
    </source>
</evidence>
<organism evidence="12 13">
    <name type="scientific">Lophiotrema nucula</name>
    <dbReference type="NCBI Taxonomy" id="690887"/>
    <lineage>
        <taxon>Eukaryota</taxon>
        <taxon>Fungi</taxon>
        <taxon>Dikarya</taxon>
        <taxon>Ascomycota</taxon>
        <taxon>Pezizomycotina</taxon>
        <taxon>Dothideomycetes</taxon>
        <taxon>Pleosporomycetidae</taxon>
        <taxon>Pleosporales</taxon>
        <taxon>Lophiotremataceae</taxon>
        <taxon>Lophiotrema</taxon>
    </lineage>
</organism>
<accession>A0A6A5Z9Y7</accession>
<comment type="cofactor">
    <cofactor evidence="9">
        <name>Zn(2+)</name>
        <dbReference type="ChEBI" id="CHEBI:29105"/>
    </cofactor>
    <text evidence="9">Binds 1 zinc ion per subunit.</text>
</comment>
<dbReference type="GO" id="GO:0097354">
    <property type="term" value="P:prenylation"/>
    <property type="evidence" value="ECO:0007669"/>
    <property type="project" value="UniProtKB-UniRule"/>
</dbReference>
<evidence type="ECO:0000256" key="6">
    <source>
        <dbReference type="ARBA" id="ARBA00022723"/>
    </source>
</evidence>
<protein>
    <recommendedName>
        <fullName evidence="3 9">Protein farnesyltransferase subunit beta</fullName>
        <shortName evidence="9">FTase-beta</shortName>
        <ecNumber evidence="2 9">2.5.1.58</ecNumber>
    </recommendedName>
</protein>
<dbReference type="Gene3D" id="1.50.10.20">
    <property type="match status" value="1"/>
</dbReference>
<sequence>MASAQDPTSQTPSSRLEETLSTSARVEELSDSDYEEMETLTRHEEANQAYLKSITSPIEDLLDTASSEVQDETLRAVMPFLIGNPNDFDLNSYGLPTLQREKHVKFLKQSLGPFPPQFAAMDASRPWVVYWCMQGLTALGQDISEYSDRVVSTFSSAQHPEGGFGGGHGQLPHLAATYAAILSLVIVGTEEAYASINRQTMYSYLGRMKQVDGGFTMSPNGEEDIRGAFCALVALSLLNLPLELPPDAPARQHGLTSFLDNLGEWVSRCQTYEGGISAAPGNEAHGAYAFCGLGCLSIMGPPKDTINKWLDVPALINWLNSRQSCPEGGFHGRGNKLVDGCYSHWVGGCWALVEAAAGKGIWNRAALGRYILSAAQFKKGGLVDKPGKRPDAYHTCYNLAGLSWAQYDWKYEKSEGERGELDAPYHWQLDGEYTEDVVWDNGDMVNRVHPVFVVPFGKAESCRKWFEEQTWSSKGTG</sequence>
<dbReference type="EC" id="2.5.1.58" evidence="2 9"/>
<dbReference type="PANTHER" id="PTHR11774:SF6">
    <property type="entry name" value="PROTEIN FARNESYLTRANSFERASE SUBUNIT BETA"/>
    <property type="match status" value="1"/>
</dbReference>
<evidence type="ECO:0000256" key="2">
    <source>
        <dbReference type="ARBA" id="ARBA00012702"/>
    </source>
</evidence>
<evidence type="ECO:0000256" key="5">
    <source>
        <dbReference type="ARBA" id="ARBA00022679"/>
    </source>
</evidence>
<keyword evidence="8 9" id="KW-0862">Zinc</keyword>
<dbReference type="InterPro" id="IPR026872">
    <property type="entry name" value="FTB"/>
</dbReference>
<comment type="subunit">
    <text evidence="9">Heterodimer of an alpha and a beta subunit.</text>
</comment>
<evidence type="ECO:0000313" key="13">
    <source>
        <dbReference type="Proteomes" id="UP000799770"/>
    </source>
</evidence>
<dbReference type="CDD" id="cd02893">
    <property type="entry name" value="FTase"/>
    <property type="match status" value="1"/>
</dbReference>
<dbReference type="Pfam" id="PF00432">
    <property type="entry name" value="Prenyltrans"/>
    <property type="match status" value="1"/>
</dbReference>
<dbReference type="InterPro" id="IPR008930">
    <property type="entry name" value="Terpenoid_cyclase/PrenylTrfase"/>
</dbReference>
<dbReference type="InterPro" id="IPR045089">
    <property type="entry name" value="PGGT1B-like"/>
</dbReference>
<dbReference type="InterPro" id="IPR001330">
    <property type="entry name" value="Prenyltrans"/>
</dbReference>
<dbReference type="FunFam" id="1.50.10.20:FF:000014">
    <property type="entry name" value="Protein farnesyltransferase subunit beta"/>
    <property type="match status" value="1"/>
</dbReference>
<reference evidence="12" key="1">
    <citation type="journal article" date="2020" name="Stud. Mycol.">
        <title>101 Dothideomycetes genomes: a test case for predicting lifestyles and emergence of pathogens.</title>
        <authorList>
            <person name="Haridas S."/>
            <person name="Albert R."/>
            <person name="Binder M."/>
            <person name="Bloem J."/>
            <person name="Labutti K."/>
            <person name="Salamov A."/>
            <person name="Andreopoulos B."/>
            <person name="Baker S."/>
            <person name="Barry K."/>
            <person name="Bills G."/>
            <person name="Bluhm B."/>
            <person name="Cannon C."/>
            <person name="Castanera R."/>
            <person name="Culley D."/>
            <person name="Daum C."/>
            <person name="Ezra D."/>
            <person name="Gonzalez J."/>
            <person name="Henrissat B."/>
            <person name="Kuo A."/>
            <person name="Liang C."/>
            <person name="Lipzen A."/>
            <person name="Lutzoni F."/>
            <person name="Magnuson J."/>
            <person name="Mondo S."/>
            <person name="Nolan M."/>
            <person name="Ohm R."/>
            <person name="Pangilinan J."/>
            <person name="Park H.-J."/>
            <person name="Ramirez L."/>
            <person name="Alfaro M."/>
            <person name="Sun H."/>
            <person name="Tritt A."/>
            <person name="Yoshinaga Y."/>
            <person name="Zwiers L.-H."/>
            <person name="Turgeon B."/>
            <person name="Goodwin S."/>
            <person name="Spatafora J."/>
            <person name="Crous P."/>
            <person name="Grigoriev I."/>
        </authorList>
    </citation>
    <scope>NUCLEOTIDE SEQUENCE</scope>
    <source>
        <strain evidence="12">CBS 627.86</strain>
    </source>
</reference>
<keyword evidence="6 9" id="KW-0479">Metal-binding</keyword>
<evidence type="ECO:0000256" key="3">
    <source>
        <dbReference type="ARBA" id="ARBA00015798"/>
    </source>
</evidence>
<feature type="domain" description="Prenyltransferase alpha-alpha toroid" evidence="11">
    <location>
        <begin position="98"/>
        <end position="453"/>
    </location>
</feature>
<dbReference type="EMBL" id="ML977321">
    <property type="protein sequence ID" value="KAF2116349.1"/>
    <property type="molecule type" value="Genomic_DNA"/>
</dbReference>
<feature type="region of interest" description="Disordered" evidence="10">
    <location>
        <begin position="1"/>
        <end position="35"/>
    </location>
</feature>
<dbReference type="OrthoDB" id="10261146at2759"/>